<dbReference type="PANTHER" id="PTHR43711">
    <property type="entry name" value="TWO-COMPONENT HISTIDINE KINASE"/>
    <property type="match status" value="1"/>
</dbReference>
<evidence type="ECO:0000256" key="3">
    <source>
        <dbReference type="ARBA" id="ARBA00012438"/>
    </source>
</evidence>
<dbReference type="SMART" id="SM00388">
    <property type="entry name" value="HisKA"/>
    <property type="match status" value="1"/>
</dbReference>
<protein>
    <recommendedName>
        <fullName evidence="3">histidine kinase</fullName>
        <ecNumber evidence="3">2.7.13.3</ecNumber>
    </recommendedName>
</protein>
<evidence type="ECO:0000256" key="5">
    <source>
        <dbReference type="ARBA" id="ARBA00022553"/>
    </source>
</evidence>
<feature type="domain" description="Histidine kinase" evidence="12">
    <location>
        <begin position="568"/>
        <end position="786"/>
    </location>
</feature>
<evidence type="ECO:0000256" key="6">
    <source>
        <dbReference type="ARBA" id="ARBA00022679"/>
    </source>
</evidence>
<dbReference type="PROSITE" id="PS51257">
    <property type="entry name" value="PROKAR_LIPOPROTEIN"/>
    <property type="match status" value="1"/>
</dbReference>
<evidence type="ECO:0000313" key="16">
    <source>
        <dbReference type="Proteomes" id="UP000198535"/>
    </source>
</evidence>
<dbReference type="InterPro" id="IPR000014">
    <property type="entry name" value="PAS"/>
</dbReference>
<dbReference type="SUPFAM" id="SSF47384">
    <property type="entry name" value="Homodimeric domain of signal transducing histidine kinase"/>
    <property type="match status" value="1"/>
</dbReference>
<feature type="domain" description="PAC" evidence="14">
    <location>
        <begin position="76"/>
        <end position="128"/>
    </location>
</feature>
<feature type="domain" description="PAS" evidence="13">
    <location>
        <begin position="305"/>
        <end position="369"/>
    </location>
</feature>
<dbReference type="InterPro" id="IPR035965">
    <property type="entry name" value="PAS-like_dom_sf"/>
</dbReference>
<evidence type="ECO:0000256" key="10">
    <source>
        <dbReference type="ARBA" id="ARBA00023012"/>
    </source>
</evidence>
<keyword evidence="9" id="KW-0067">ATP-binding</keyword>
<dbReference type="SMART" id="SM00387">
    <property type="entry name" value="HATPase_c"/>
    <property type="match status" value="1"/>
</dbReference>
<dbReference type="Gene3D" id="1.10.287.130">
    <property type="match status" value="1"/>
</dbReference>
<dbReference type="SUPFAM" id="SSF55874">
    <property type="entry name" value="ATPase domain of HSP90 chaperone/DNA topoisomerase II/histidine kinase"/>
    <property type="match status" value="1"/>
</dbReference>
<evidence type="ECO:0000256" key="11">
    <source>
        <dbReference type="ARBA" id="ARBA00023136"/>
    </source>
</evidence>
<dbReference type="InterPro" id="IPR013656">
    <property type="entry name" value="PAS_4"/>
</dbReference>
<dbReference type="Pfam" id="PF13426">
    <property type="entry name" value="PAS_9"/>
    <property type="match status" value="2"/>
</dbReference>
<dbReference type="Gene3D" id="3.30.450.20">
    <property type="entry name" value="PAS domain"/>
    <property type="match status" value="3"/>
</dbReference>
<dbReference type="STRING" id="487685.SAMN04488696_0814"/>
<feature type="domain" description="PAC" evidence="14">
    <location>
        <begin position="376"/>
        <end position="428"/>
    </location>
</feature>
<dbReference type="GO" id="GO:0005524">
    <property type="term" value="F:ATP binding"/>
    <property type="evidence" value="ECO:0007669"/>
    <property type="project" value="UniProtKB-KW"/>
</dbReference>
<dbReference type="Pfam" id="PF02518">
    <property type="entry name" value="HATPase_c"/>
    <property type="match status" value="1"/>
</dbReference>
<keyword evidence="16" id="KW-1185">Reference proteome</keyword>
<dbReference type="InterPro" id="IPR003661">
    <property type="entry name" value="HisK_dim/P_dom"/>
</dbReference>
<keyword evidence="6" id="KW-0808">Transferase</keyword>
<dbReference type="GO" id="GO:0005886">
    <property type="term" value="C:plasma membrane"/>
    <property type="evidence" value="ECO:0007669"/>
    <property type="project" value="UniProtKB-SubCell"/>
</dbReference>
<evidence type="ECO:0000256" key="9">
    <source>
        <dbReference type="ARBA" id="ARBA00022840"/>
    </source>
</evidence>
<keyword evidence="7" id="KW-0547">Nucleotide-binding</keyword>
<feature type="domain" description="PAC" evidence="14">
    <location>
        <begin position="496"/>
        <end position="550"/>
    </location>
</feature>
<sequence>MSNDDRFRDMVFSLPVGILSCNKEGNITFVNKFLLEMLGSPSKEKTKTINLFTFEPIKKAGLPDALEECMRTGMEVTVETPYKTIWGKNLYLKISSRPDRSENGEIIGCVVIFEDISKRKKAEKTLFKRSEIEHFIGEISATFIRMPTGEIDKGISDSLGPLGRITNSNIICIFQGYQPDEMTCTHEWNSNIDSKPGVSVLKDIVLRNTEWFNEKSETSSLINVKDLPVTDHEGTELDILTDSGTRSLMLIPMFGPGYKMGFICLNSLFVVEEFDTELIKLLNIIAEIFISGIERQKTEQLMTRNEEKYRRIFEEIHDIYYESDFEGVILTISPSVLQHMGYHETELVGRPTSVLYKDPKDRHAFLQTILKNGSVTHYELTLLKKDRSIAHVSVNAHLVYDNEGNPSMIAGIIRDITESKRVHKEIKEHRQLLSSTFSSIPDLLSVIDRDHRVVLSNWEGHEHLKGKEEMLNRPCYEVFMDRDTPCEQCIPFTVFSSGETITYQKHIEIDNTAREVRIIPIFDSEGNVSRIIEHIRDITEQKRTEEEIIEARIIAETANRIKSEFIANMSHELRTPLNSIIGFSDILIDGTFGDLNDKQLSYLSNVSNSGKHLLMLINDILDISKIEAGEMQFNVDTFVFLDVVREVVSVMGPQALRKAIKLRNNVTNGFEMTADRAKIKQILYNLISNAIKFTPDGGSVDLDAVIDGNMIMISVSDTGIGISTDDLDKLFHPFRQIDSFYNRQYEGTGLGLALVSKFVEMHNGTITVGSDPGKGSCFTITIPLIFSTA</sequence>
<evidence type="ECO:0000256" key="1">
    <source>
        <dbReference type="ARBA" id="ARBA00000085"/>
    </source>
</evidence>
<keyword evidence="5" id="KW-0597">Phosphoprotein</keyword>
<dbReference type="PROSITE" id="PS50113">
    <property type="entry name" value="PAC"/>
    <property type="match status" value="3"/>
</dbReference>
<evidence type="ECO:0000256" key="2">
    <source>
        <dbReference type="ARBA" id="ARBA00004236"/>
    </source>
</evidence>
<evidence type="ECO:0000313" key="15">
    <source>
        <dbReference type="EMBL" id="SFM29773.1"/>
    </source>
</evidence>
<evidence type="ECO:0000259" key="13">
    <source>
        <dbReference type="PROSITE" id="PS50112"/>
    </source>
</evidence>
<dbReference type="InterPro" id="IPR036890">
    <property type="entry name" value="HATPase_C_sf"/>
</dbReference>
<evidence type="ECO:0000259" key="12">
    <source>
        <dbReference type="PROSITE" id="PS50109"/>
    </source>
</evidence>
<dbReference type="CDD" id="cd16922">
    <property type="entry name" value="HATPase_EvgS-ArcB-TorS-like"/>
    <property type="match status" value="1"/>
</dbReference>
<dbReference type="CDD" id="cd00130">
    <property type="entry name" value="PAS"/>
    <property type="match status" value="2"/>
</dbReference>
<dbReference type="FunFam" id="3.30.565.10:FF:000023">
    <property type="entry name" value="PAS domain-containing sensor histidine kinase"/>
    <property type="match status" value="1"/>
</dbReference>
<organism evidence="15 16">
    <name type="scientific">Methanolobus profundi</name>
    <dbReference type="NCBI Taxonomy" id="487685"/>
    <lineage>
        <taxon>Archaea</taxon>
        <taxon>Methanobacteriati</taxon>
        <taxon>Methanobacteriota</taxon>
        <taxon>Stenosarchaea group</taxon>
        <taxon>Methanomicrobia</taxon>
        <taxon>Methanosarcinales</taxon>
        <taxon>Methanosarcinaceae</taxon>
        <taxon>Methanolobus</taxon>
    </lineage>
</organism>
<dbReference type="InterPro" id="IPR050736">
    <property type="entry name" value="Sensor_HK_Regulatory"/>
</dbReference>
<comment type="subcellular location">
    <subcellularLocation>
        <location evidence="2">Cell membrane</location>
    </subcellularLocation>
</comment>
<reference evidence="16" key="1">
    <citation type="submission" date="2016-10" db="EMBL/GenBank/DDBJ databases">
        <authorList>
            <person name="Varghese N."/>
            <person name="Submissions S."/>
        </authorList>
    </citation>
    <scope>NUCLEOTIDE SEQUENCE [LARGE SCALE GENOMIC DNA]</scope>
    <source>
        <strain evidence="16">Mob M</strain>
    </source>
</reference>
<dbReference type="EMBL" id="FOUJ01000001">
    <property type="protein sequence ID" value="SFM29773.1"/>
    <property type="molecule type" value="Genomic_DNA"/>
</dbReference>
<evidence type="ECO:0000259" key="14">
    <source>
        <dbReference type="PROSITE" id="PS50113"/>
    </source>
</evidence>
<dbReference type="PRINTS" id="PR00344">
    <property type="entry name" value="BCTRLSENSOR"/>
</dbReference>
<evidence type="ECO:0000256" key="4">
    <source>
        <dbReference type="ARBA" id="ARBA00022475"/>
    </source>
</evidence>
<dbReference type="InterPro" id="IPR036097">
    <property type="entry name" value="HisK_dim/P_sf"/>
</dbReference>
<keyword evidence="4" id="KW-1003">Cell membrane</keyword>
<dbReference type="InterPro" id="IPR003594">
    <property type="entry name" value="HATPase_dom"/>
</dbReference>
<dbReference type="Gene3D" id="3.30.565.10">
    <property type="entry name" value="Histidine kinase-like ATPase, C-terminal domain"/>
    <property type="match status" value="1"/>
</dbReference>
<dbReference type="SUPFAM" id="SSF55785">
    <property type="entry name" value="PYP-like sensor domain (PAS domain)"/>
    <property type="match status" value="3"/>
</dbReference>
<dbReference type="PANTHER" id="PTHR43711:SF31">
    <property type="entry name" value="HISTIDINE KINASE"/>
    <property type="match status" value="1"/>
</dbReference>
<keyword evidence="11" id="KW-0472">Membrane</keyword>
<dbReference type="SUPFAM" id="SSF55781">
    <property type="entry name" value="GAF domain-like"/>
    <property type="match status" value="1"/>
</dbReference>
<dbReference type="Proteomes" id="UP000198535">
    <property type="component" value="Unassembled WGS sequence"/>
</dbReference>
<dbReference type="PROSITE" id="PS50112">
    <property type="entry name" value="PAS"/>
    <property type="match status" value="1"/>
</dbReference>
<dbReference type="InterPro" id="IPR004358">
    <property type="entry name" value="Sig_transdc_His_kin-like_C"/>
</dbReference>
<name>A0A1I4PQL0_9EURY</name>
<accession>A0A1I4PQL0</accession>
<dbReference type="OrthoDB" id="8127at2157"/>
<dbReference type="Pfam" id="PF08448">
    <property type="entry name" value="PAS_4"/>
    <property type="match status" value="1"/>
</dbReference>
<dbReference type="SMART" id="SM00091">
    <property type="entry name" value="PAS"/>
    <property type="match status" value="3"/>
</dbReference>
<dbReference type="CDD" id="cd00082">
    <property type="entry name" value="HisKA"/>
    <property type="match status" value="1"/>
</dbReference>
<dbReference type="GO" id="GO:0000155">
    <property type="term" value="F:phosphorelay sensor kinase activity"/>
    <property type="evidence" value="ECO:0007669"/>
    <property type="project" value="InterPro"/>
</dbReference>
<keyword evidence="8" id="KW-0418">Kinase</keyword>
<dbReference type="NCBIfam" id="TIGR00229">
    <property type="entry name" value="sensory_box"/>
    <property type="match status" value="2"/>
</dbReference>
<dbReference type="RefSeq" id="WP_091933465.1">
    <property type="nucleotide sequence ID" value="NZ_FOUJ01000001.1"/>
</dbReference>
<proteinExistence type="predicted"/>
<dbReference type="InterPro" id="IPR000700">
    <property type="entry name" value="PAS-assoc_C"/>
</dbReference>
<dbReference type="Pfam" id="PF00512">
    <property type="entry name" value="HisKA"/>
    <property type="match status" value="1"/>
</dbReference>
<evidence type="ECO:0000256" key="7">
    <source>
        <dbReference type="ARBA" id="ARBA00022741"/>
    </source>
</evidence>
<dbReference type="SMART" id="SM00086">
    <property type="entry name" value="PAC"/>
    <property type="match status" value="3"/>
</dbReference>
<keyword evidence="10" id="KW-0902">Two-component regulatory system</keyword>
<gene>
    <name evidence="15" type="ORF">SAMN04488696_0814</name>
</gene>
<evidence type="ECO:0000256" key="8">
    <source>
        <dbReference type="ARBA" id="ARBA00022777"/>
    </source>
</evidence>
<dbReference type="InterPro" id="IPR001610">
    <property type="entry name" value="PAC"/>
</dbReference>
<dbReference type="InterPro" id="IPR005467">
    <property type="entry name" value="His_kinase_dom"/>
</dbReference>
<dbReference type="AlphaFoldDB" id="A0A1I4PQL0"/>
<comment type="catalytic activity">
    <reaction evidence="1">
        <text>ATP + protein L-histidine = ADP + protein N-phospho-L-histidine.</text>
        <dbReference type="EC" id="2.7.13.3"/>
    </reaction>
</comment>
<dbReference type="EC" id="2.7.13.3" evidence="3"/>
<dbReference type="PROSITE" id="PS50109">
    <property type="entry name" value="HIS_KIN"/>
    <property type="match status" value="1"/>
</dbReference>
<dbReference type="FunFam" id="1.10.287.130:FF:000038">
    <property type="entry name" value="Sensory transduction histidine kinase"/>
    <property type="match status" value="1"/>
</dbReference>